<dbReference type="GO" id="GO:0005794">
    <property type="term" value="C:Golgi apparatus"/>
    <property type="evidence" value="ECO:0007669"/>
    <property type="project" value="TreeGrafter"/>
</dbReference>
<name>A0A8S1RQ83_9CILI</name>
<evidence type="ECO:0000256" key="1">
    <source>
        <dbReference type="ARBA" id="ARBA00022737"/>
    </source>
</evidence>
<reference evidence="5" key="1">
    <citation type="submission" date="2021-01" db="EMBL/GenBank/DDBJ databases">
        <authorList>
            <consortium name="Genoscope - CEA"/>
            <person name="William W."/>
        </authorList>
    </citation>
    <scope>NUCLEOTIDE SEQUENCE</scope>
</reference>
<dbReference type="InterPro" id="IPR031777">
    <property type="entry name" value="Sortilin_C"/>
</dbReference>
<dbReference type="InterPro" id="IPR006581">
    <property type="entry name" value="VPS10"/>
</dbReference>
<sequence length="977" mass="113986">MKYNDFFENSLQIQHYILLPHSFSVANDICSQHKCKLNQNFAKIYQVSLYKLKQNIGQLFLLIQKSIIFLIYLMVYKEVIELNIYTYNLKGNFLERILFIYISGYGYVDNNFINNFYNTNQQKIKSIFLENQNIKLQILDTAGQDKFRKISYINYWSTGQLQLMIQQTENHQILDSMKMWISEIDKYTQEDMEDKRTVSNEEGETLGSILNKQNQNNQNCNSKKLQLNSQLIFKNLAIGKKYSKKQILINIRKWDRQYKLRQQVIGIKKVHNVVEIQLLKLNTIMFVIRFLPFLLFFTCSIILERPITQISWCGASIIYTREDEIIPQFQGLEEEKTIFFITESHHIFQSIGTVWIQIEGLFEDIQVSPADSRVIYLFGQQGQKNYRTNDCGDNFEEIDTEGFYGFRLNKRSWKWILAFKKQQCDHFDMDCREPYNNQLFYSENGAKTWLPSFKNCREASWDKVIEDITVPDERSIILFSNENQTQLIYSDDFANYHTFMIGAQGYYQTSKYLFVLTSSSNGGYELHYGNSKLEEFQEKLVELPLQILKEYSYTVLDTENGRIYLSVSHYQQEQSESNVYISNQIGQDFQIVLTNNVRSTQDGNCDFEKLLGLTSTYVANTYDQRDQKDKLTVISFNGGKKWESIKAPKNDSEGNNIECGGECSLHFLGRTESYRQTIYTVEQAPGIILGVGNVGLFITQEQNTYMSADGGLNWIEVRKGSHVFEIADFGGIIVVAKDYEPTNEIIYSIDYGKTWKTKIIYDDLFMAQNIVTEASGTVRYFLIYGRTDKGEGIILKLDFSDIFLRDCKSNLDYDIWNSKCIDGSQTKYYRKKENSQCFNPKWMITKKIIEPCPCKREDWNCASGYAIQREGGDCLPIVNISDNCEPGKTYFKSQGYIKLTSCVGGLDLDKKETQCPKSFSFYQVLLYLIIIVFLIFLVLFGYVLIRRKTIFVENKETQQKLLNLQNKLNAQNKQHNV</sequence>
<keyword evidence="3" id="KW-0472">Membrane</keyword>
<dbReference type="AlphaFoldDB" id="A0A8S1RQ83"/>
<keyword evidence="3" id="KW-1133">Transmembrane helix</keyword>
<feature type="domain" description="VPS10" evidence="4">
    <location>
        <begin position="335"/>
        <end position="920"/>
    </location>
</feature>
<dbReference type="PANTHER" id="PTHR12106">
    <property type="entry name" value="SORTILIN RELATED"/>
    <property type="match status" value="1"/>
</dbReference>
<comment type="caution">
    <text evidence="5">The sequence shown here is derived from an EMBL/GenBank/DDBJ whole genome shotgun (WGS) entry which is preliminary data.</text>
</comment>
<proteinExistence type="predicted"/>
<gene>
    <name evidence="5" type="ORF">PSON_ATCC_30995.1.T2050005</name>
</gene>
<dbReference type="InterPro" id="IPR001806">
    <property type="entry name" value="Small_GTPase"/>
</dbReference>
<dbReference type="InterPro" id="IPR031778">
    <property type="entry name" value="Sortilin_N"/>
</dbReference>
<dbReference type="GO" id="GO:0003924">
    <property type="term" value="F:GTPase activity"/>
    <property type="evidence" value="ECO:0007669"/>
    <property type="project" value="InterPro"/>
</dbReference>
<dbReference type="OrthoDB" id="443634at2759"/>
<dbReference type="Pfam" id="PF15901">
    <property type="entry name" value="Sortilin_C"/>
    <property type="match status" value="1"/>
</dbReference>
<dbReference type="EMBL" id="CAJJDN010000205">
    <property type="protein sequence ID" value="CAD8129035.1"/>
    <property type="molecule type" value="Genomic_DNA"/>
</dbReference>
<evidence type="ECO:0000256" key="3">
    <source>
        <dbReference type="SAM" id="Phobius"/>
    </source>
</evidence>
<evidence type="ECO:0000313" key="5">
    <source>
        <dbReference type="EMBL" id="CAD8129035.1"/>
    </source>
</evidence>
<evidence type="ECO:0000259" key="4">
    <source>
        <dbReference type="SMART" id="SM00602"/>
    </source>
</evidence>
<keyword evidence="1" id="KW-0677">Repeat</keyword>
<evidence type="ECO:0000313" key="6">
    <source>
        <dbReference type="Proteomes" id="UP000692954"/>
    </source>
</evidence>
<feature type="transmembrane region" description="Helical" evidence="3">
    <location>
        <begin position="924"/>
        <end position="945"/>
    </location>
</feature>
<keyword evidence="6" id="KW-1185">Reference proteome</keyword>
<evidence type="ECO:0000256" key="2">
    <source>
        <dbReference type="ARBA" id="ARBA00023180"/>
    </source>
</evidence>
<accession>A0A8S1RQ83</accession>
<protein>
    <recommendedName>
        <fullName evidence="4">VPS10 domain-containing protein</fullName>
    </recommendedName>
</protein>
<dbReference type="GO" id="GO:0006892">
    <property type="term" value="P:post-Golgi vesicle-mediated transport"/>
    <property type="evidence" value="ECO:0007669"/>
    <property type="project" value="TreeGrafter"/>
</dbReference>
<dbReference type="Pfam" id="PF15902">
    <property type="entry name" value="Sortilin-Vps10"/>
    <property type="match status" value="1"/>
</dbReference>
<keyword evidence="2" id="KW-0325">Glycoprotein</keyword>
<dbReference type="Proteomes" id="UP000692954">
    <property type="component" value="Unassembled WGS sequence"/>
</dbReference>
<dbReference type="SMART" id="SM00175">
    <property type="entry name" value="RAB"/>
    <property type="match status" value="1"/>
</dbReference>
<dbReference type="InterPro" id="IPR050310">
    <property type="entry name" value="VPS10-sortilin"/>
</dbReference>
<organism evidence="5 6">
    <name type="scientific">Paramecium sonneborni</name>
    <dbReference type="NCBI Taxonomy" id="65129"/>
    <lineage>
        <taxon>Eukaryota</taxon>
        <taxon>Sar</taxon>
        <taxon>Alveolata</taxon>
        <taxon>Ciliophora</taxon>
        <taxon>Intramacronucleata</taxon>
        <taxon>Oligohymenophorea</taxon>
        <taxon>Peniculida</taxon>
        <taxon>Parameciidae</taxon>
        <taxon>Paramecium</taxon>
    </lineage>
</organism>
<dbReference type="GO" id="GO:0016020">
    <property type="term" value="C:membrane"/>
    <property type="evidence" value="ECO:0007669"/>
    <property type="project" value="InterPro"/>
</dbReference>
<dbReference type="SMART" id="SM00602">
    <property type="entry name" value="VPS10"/>
    <property type="match status" value="1"/>
</dbReference>
<dbReference type="Pfam" id="PF00071">
    <property type="entry name" value="Ras"/>
    <property type="match status" value="1"/>
</dbReference>
<dbReference type="GO" id="GO:0005525">
    <property type="term" value="F:GTP binding"/>
    <property type="evidence" value="ECO:0007669"/>
    <property type="project" value="InterPro"/>
</dbReference>
<dbReference type="PANTHER" id="PTHR12106:SF27">
    <property type="entry name" value="SORTILIN-RELATED RECEPTOR"/>
    <property type="match status" value="1"/>
</dbReference>
<keyword evidence="3" id="KW-0812">Transmembrane</keyword>